<reference evidence="3 4" key="1">
    <citation type="journal article" date="2016" name="Sci. Rep.">
        <title>The genome sequence of the outbreeding globe artichoke constructed de novo incorporating a phase-aware low-pass sequencing strategy of F1 progeny.</title>
        <authorList>
            <person name="Scaglione D."/>
            <person name="Reyes-Chin-Wo S."/>
            <person name="Acquadro A."/>
            <person name="Froenicke L."/>
            <person name="Portis E."/>
            <person name="Beitel C."/>
            <person name="Tirone M."/>
            <person name="Mauro R."/>
            <person name="Lo Monaco A."/>
            <person name="Mauromicale G."/>
            <person name="Faccioli P."/>
            <person name="Cattivelli L."/>
            <person name="Rieseberg L."/>
            <person name="Michelmore R."/>
            <person name="Lanteri S."/>
        </authorList>
    </citation>
    <scope>NUCLEOTIDE SEQUENCE [LARGE SCALE GENOMIC DNA]</scope>
    <source>
        <strain evidence="3">2C</strain>
    </source>
</reference>
<feature type="compositionally biased region" description="Polar residues" evidence="2">
    <location>
        <begin position="10"/>
        <end position="37"/>
    </location>
</feature>
<dbReference type="InterPro" id="IPR044847">
    <property type="entry name" value="KAN_fam"/>
</dbReference>
<dbReference type="EMBL" id="LEKV01004842">
    <property type="protein sequence ID" value="KVH92154.1"/>
    <property type="molecule type" value="Genomic_DNA"/>
</dbReference>
<feature type="compositionally biased region" description="Low complexity" evidence="2">
    <location>
        <begin position="289"/>
        <end position="307"/>
    </location>
</feature>
<dbReference type="GO" id="GO:0005634">
    <property type="term" value="C:nucleus"/>
    <property type="evidence" value="ECO:0007669"/>
    <property type="project" value="UniProtKB-SubCell"/>
</dbReference>
<proteinExistence type="predicted"/>
<dbReference type="STRING" id="59895.A0A118JUJ2"/>
<evidence type="ECO:0000256" key="2">
    <source>
        <dbReference type="SAM" id="MobiDB-lite"/>
    </source>
</evidence>
<comment type="subcellular location">
    <subcellularLocation>
        <location evidence="1">Nucleus</location>
    </subcellularLocation>
</comment>
<keyword evidence="3" id="KW-0238">DNA-binding</keyword>
<evidence type="ECO:0000313" key="3">
    <source>
        <dbReference type="EMBL" id="KVH92154.1"/>
    </source>
</evidence>
<accession>A0A118JUJ2</accession>
<dbReference type="GO" id="GO:0006355">
    <property type="term" value="P:regulation of DNA-templated transcription"/>
    <property type="evidence" value="ECO:0007669"/>
    <property type="project" value="InterPro"/>
</dbReference>
<protein>
    <submittedName>
        <fullName evidence="3">Homeodomain-like protein</fullName>
    </submittedName>
</protein>
<sequence>MPFDGISIEPQPSSNPLPDLSLQISPPDTSSVHTENTSQRDAYIDLSLPCSSRNLAPSLTVRDQYHPQNVFHHHPNHNHHRIYNQPPNNFVSLLDASKCLKPIKGIPVYHNRQFPFLPNLDGPREKEPKTMCLYPSSSSSSFPYFADGGNHMPFLNPMPRGSSSSGFSIPNCGGGGGIEARFSRLSSSYQLHHHNYGGGPTSHEVSHGMLRSKFLPKLPTKRSMRAPRMRWTSTLHSRFVHAVELLGGHERQSDDGSGEDDSSTMGNGKVGSFIDQRHPPDQQVFDHPNSSSATTTTTTLWSNSSSNGDAWSDANPIDLGRPSSTFLSPWTASRHFAEECDSLKLKSYLGFTVDQRNPSLEFTLGRPDWVQKEGD</sequence>
<evidence type="ECO:0000313" key="4">
    <source>
        <dbReference type="Proteomes" id="UP000243975"/>
    </source>
</evidence>
<name>A0A118JUJ2_CYNCS</name>
<dbReference type="PANTHER" id="PTHR31496:SF3">
    <property type="entry name" value="TRANSCRIPTION REPRESSOR KAN1"/>
    <property type="match status" value="1"/>
</dbReference>
<keyword evidence="3" id="KW-0371">Homeobox</keyword>
<dbReference type="Gene3D" id="1.10.10.60">
    <property type="entry name" value="Homeodomain-like"/>
    <property type="match status" value="1"/>
</dbReference>
<comment type="caution">
    <text evidence="3">The sequence shown here is derived from an EMBL/GenBank/DDBJ whole genome shotgun (WGS) entry which is preliminary data.</text>
</comment>
<dbReference type="PANTHER" id="PTHR31496">
    <property type="entry name" value="TRANSCRIPTION FACTOR KAN2-RELATED"/>
    <property type="match status" value="1"/>
</dbReference>
<feature type="region of interest" description="Disordered" evidence="2">
    <location>
        <begin position="246"/>
        <end position="307"/>
    </location>
</feature>
<dbReference type="Proteomes" id="UP000243975">
    <property type="component" value="Unassembled WGS sequence"/>
</dbReference>
<dbReference type="GO" id="GO:0010158">
    <property type="term" value="P:abaxial cell fate specification"/>
    <property type="evidence" value="ECO:0007669"/>
    <property type="project" value="InterPro"/>
</dbReference>
<dbReference type="GO" id="GO:0000976">
    <property type="term" value="F:transcription cis-regulatory region binding"/>
    <property type="evidence" value="ECO:0007669"/>
    <property type="project" value="InterPro"/>
</dbReference>
<dbReference type="OMA" id="NDQAKRC"/>
<evidence type="ECO:0000256" key="1">
    <source>
        <dbReference type="ARBA" id="ARBA00004123"/>
    </source>
</evidence>
<organism evidence="3 4">
    <name type="scientific">Cynara cardunculus var. scolymus</name>
    <name type="common">Globe artichoke</name>
    <name type="synonym">Cynara scolymus</name>
    <dbReference type="NCBI Taxonomy" id="59895"/>
    <lineage>
        <taxon>Eukaryota</taxon>
        <taxon>Viridiplantae</taxon>
        <taxon>Streptophyta</taxon>
        <taxon>Embryophyta</taxon>
        <taxon>Tracheophyta</taxon>
        <taxon>Spermatophyta</taxon>
        <taxon>Magnoliopsida</taxon>
        <taxon>eudicotyledons</taxon>
        <taxon>Gunneridae</taxon>
        <taxon>Pentapetalae</taxon>
        <taxon>asterids</taxon>
        <taxon>campanulids</taxon>
        <taxon>Asterales</taxon>
        <taxon>Asteraceae</taxon>
        <taxon>Carduoideae</taxon>
        <taxon>Cardueae</taxon>
        <taxon>Carduinae</taxon>
        <taxon>Cynara</taxon>
    </lineage>
</organism>
<dbReference type="Gramene" id="KVH92154">
    <property type="protein sequence ID" value="KVH92154"/>
    <property type="gene ID" value="Ccrd_005814"/>
</dbReference>
<dbReference type="AlphaFoldDB" id="A0A118JUJ2"/>
<gene>
    <name evidence="3" type="ORF">Ccrd_005814</name>
</gene>
<feature type="region of interest" description="Disordered" evidence="2">
    <location>
        <begin position="1"/>
        <end position="37"/>
    </location>
</feature>
<keyword evidence="4" id="KW-1185">Reference proteome</keyword>